<name>A0ABU9GRJ8_9GAMM</name>
<dbReference type="Proteomes" id="UP001369082">
    <property type="component" value="Unassembled WGS sequence"/>
</dbReference>
<feature type="transmembrane region" description="Helical" evidence="1">
    <location>
        <begin position="117"/>
        <end position="135"/>
    </location>
</feature>
<feature type="transmembrane region" description="Helical" evidence="1">
    <location>
        <begin position="804"/>
        <end position="828"/>
    </location>
</feature>
<gene>
    <name evidence="2" type="ORF">V6256_10045</name>
</gene>
<dbReference type="EMBL" id="JBAKAZ010000035">
    <property type="protein sequence ID" value="MEL0629945.1"/>
    <property type="molecule type" value="Genomic_DNA"/>
</dbReference>
<keyword evidence="1" id="KW-0472">Membrane</keyword>
<evidence type="ECO:0000313" key="2">
    <source>
        <dbReference type="EMBL" id="MEL0629945.1"/>
    </source>
</evidence>
<feature type="transmembrane region" description="Helical" evidence="1">
    <location>
        <begin position="769"/>
        <end position="792"/>
    </location>
</feature>
<feature type="transmembrane region" description="Helical" evidence="1">
    <location>
        <begin position="736"/>
        <end position="763"/>
    </location>
</feature>
<accession>A0ABU9GRJ8</accession>
<organism evidence="2 3">
    <name type="scientific">Psychromonas aquatilis</name>
    <dbReference type="NCBI Taxonomy" id="2005072"/>
    <lineage>
        <taxon>Bacteria</taxon>
        <taxon>Pseudomonadati</taxon>
        <taxon>Pseudomonadota</taxon>
        <taxon>Gammaproteobacteria</taxon>
        <taxon>Alteromonadales</taxon>
        <taxon>Psychromonadaceae</taxon>
        <taxon>Psychromonas</taxon>
    </lineage>
</organism>
<sequence>MKKELKRNINLSKCFVFIMFVVVVLINTDVVADDYYNDDSCITDIRDAELTGKACKSLDLGVLKHKANYTNKVYEPFYDTNEFIDSETMNTYNKLDKSKNELGTSQSFSKELFKETVYKPYLLLLCLLFFIFTKVRNASNKEVKEDYSDVLAFIVMSFITISILDLTAKTEETTVPIVRTSIELNNYLNRISQTNVMSESNSVDLILNEYSKNESLIDTTDLFKINVCLSNSQKYDLENREVAFNFFNDRKEVVDFYNLKNEPFITNFDERNHRKVAYSLNETGFLNHISFANCGQVLFPSLNVSAELFKTMEAINFKELLHSSIIEKDFEKKVKELKSNYEDKIGEDYNSKQKFVDLLVMFTTEYKKGVLFGSVLTNYELNNINVIERDFTNFTERQIKADEVYNNIVSAQCILNAPFLDKTTVALNSFPSQSNSINQYDCINIVNDDLEVAAIPYVYEENEELVKQKRIQLRDNSLPIAEEEAKSISSEYETVNLIFNEIFSETTDFYKDLAHIYNKGGYSSSEFFTYLHNNANDNSITLAKLIDVNKIDYSKSMPDFNFDKTPVISTNVFTVNSFIKTTLDQIDLEKGQLSTNYANSLIEYSADNSSSNIADELYTDVSSMDFITGLLENNSVIFSTVKKMVCSADKDDCVEIYRDFDGTVEWKNLSNSLNKVGAETLIYSLSASIAISTVDSILNWQKRNGDATQAIFGNQSKAGKISSFTHIGKSAAETMAALSIMSIILGNLMISLFSFQGFVLGWFEQAQIIYLNILPNLIIMVCVISLMTNYTVRSYSKSLSLTLNLFLYPLIAVVAVSIISFFSNYMLITMLDNIPNISSMLLPEKNGSAIDSIFSSIIVISMLILLMIIGNVIIIKVLINGLSKLTTNSFDGAFETAENVINKSQAVIMTSVVGTTLKSTTNRVKSKIKNKIIKENK</sequence>
<protein>
    <submittedName>
        <fullName evidence="2">Uncharacterized protein</fullName>
    </submittedName>
</protein>
<keyword evidence="1" id="KW-1133">Transmembrane helix</keyword>
<reference evidence="2 3" key="1">
    <citation type="submission" date="2024-02" db="EMBL/GenBank/DDBJ databases">
        <title>Bacteria isolated from the canopy kelp, Nereocystis luetkeana.</title>
        <authorList>
            <person name="Pfister C.A."/>
            <person name="Younker I.T."/>
            <person name="Light S.H."/>
        </authorList>
    </citation>
    <scope>NUCLEOTIDE SEQUENCE [LARGE SCALE GENOMIC DNA]</scope>
    <source>
        <strain evidence="2 3">TI.1.05</strain>
    </source>
</reference>
<feature type="transmembrane region" description="Helical" evidence="1">
    <location>
        <begin position="848"/>
        <end position="874"/>
    </location>
</feature>
<keyword evidence="3" id="KW-1185">Reference proteome</keyword>
<dbReference type="RefSeq" id="WP_341598078.1">
    <property type="nucleotide sequence ID" value="NZ_JBAKAZ010000035.1"/>
</dbReference>
<evidence type="ECO:0000313" key="3">
    <source>
        <dbReference type="Proteomes" id="UP001369082"/>
    </source>
</evidence>
<keyword evidence="1" id="KW-0812">Transmembrane</keyword>
<evidence type="ECO:0000256" key="1">
    <source>
        <dbReference type="SAM" id="Phobius"/>
    </source>
</evidence>
<comment type="caution">
    <text evidence="2">The sequence shown here is derived from an EMBL/GenBank/DDBJ whole genome shotgun (WGS) entry which is preliminary data.</text>
</comment>
<feature type="transmembrane region" description="Helical" evidence="1">
    <location>
        <begin position="147"/>
        <end position="164"/>
    </location>
</feature>
<proteinExistence type="predicted"/>